<sequence>MPAMSLNTDDTSELTHLTLEKEEGPANLYETYVMPCLAEFVGLLIFVFIGTMVTGYSASAGSLWLLGVALAHGLTIALLIIAIGHISGGHLNPAVTLGVTLAGGVNVLQGVCYVISQLLGGMVGAAFTKAILPNGTYAGCSGGAHALGGGVSVPGAVLCETLLTMILVLTVLLAAVDSATSGSALPPLAIGLAVLVGILAGGPFSGASMNPARAFGPAVAAGVWDYHYVWWVGPTFGALLAGLIYRAFLASADRRLIAGNRKKRY</sequence>
<feature type="transmembrane region" description="Helical" evidence="8">
    <location>
        <begin position="188"/>
        <end position="208"/>
    </location>
</feature>
<organism evidence="9 10">
    <name type="scientific">Branchiostoma belcheri</name>
    <name type="common">Amphioxus</name>
    <dbReference type="NCBI Taxonomy" id="7741"/>
    <lineage>
        <taxon>Eukaryota</taxon>
        <taxon>Metazoa</taxon>
        <taxon>Chordata</taxon>
        <taxon>Cephalochordata</taxon>
        <taxon>Leptocardii</taxon>
        <taxon>Amphioxiformes</taxon>
        <taxon>Branchiostomatidae</taxon>
        <taxon>Branchiostoma</taxon>
    </lineage>
</organism>
<comment type="similarity">
    <text evidence="2 7">Belongs to the MIP/aquaporin (TC 1.A.8) family.</text>
</comment>
<name>A0A6P4YD47_BRABE</name>
<dbReference type="InterPro" id="IPR022357">
    <property type="entry name" value="MIP_CS"/>
</dbReference>
<evidence type="ECO:0000256" key="1">
    <source>
        <dbReference type="ARBA" id="ARBA00004141"/>
    </source>
</evidence>
<dbReference type="GeneID" id="109462729"/>
<keyword evidence="9" id="KW-1185">Reference proteome</keyword>
<protein>
    <submittedName>
        <fullName evidence="10">Aquaporin-8-like</fullName>
    </submittedName>
</protein>
<reference evidence="10" key="1">
    <citation type="submission" date="2025-08" db="UniProtKB">
        <authorList>
            <consortium name="RefSeq"/>
        </authorList>
    </citation>
    <scope>IDENTIFICATION</scope>
    <source>
        <tissue evidence="10">Gonad</tissue>
    </source>
</reference>
<dbReference type="Gene3D" id="1.20.1080.10">
    <property type="entry name" value="Glycerol uptake facilitator protein"/>
    <property type="match status" value="1"/>
</dbReference>
<dbReference type="SUPFAM" id="SSF81338">
    <property type="entry name" value="Aquaporin-like"/>
    <property type="match status" value="1"/>
</dbReference>
<evidence type="ECO:0000256" key="5">
    <source>
        <dbReference type="ARBA" id="ARBA00022989"/>
    </source>
</evidence>
<gene>
    <name evidence="10" type="primary">LOC109462729</name>
</gene>
<dbReference type="PANTHER" id="PTHR19139:SF284">
    <property type="entry name" value="AQUAPORIN"/>
    <property type="match status" value="1"/>
</dbReference>
<evidence type="ECO:0000256" key="6">
    <source>
        <dbReference type="ARBA" id="ARBA00023136"/>
    </source>
</evidence>
<dbReference type="RefSeq" id="XP_019614846.1">
    <property type="nucleotide sequence ID" value="XM_019759287.1"/>
</dbReference>
<dbReference type="InterPro" id="IPR034294">
    <property type="entry name" value="Aquaporin_transptr"/>
</dbReference>
<dbReference type="PRINTS" id="PR00783">
    <property type="entry name" value="MINTRINSICP"/>
</dbReference>
<keyword evidence="3 7" id="KW-0813">Transport</keyword>
<dbReference type="FunFam" id="1.20.1080.10:FF:000019">
    <property type="entry name" value="AQuaPorin or aquaglyceroporin related"/>
    <property type="match status" value="1"/>
</dbReference>
<keyword evidence="5 8" id="KW-1133">Transmembrane helix</keyword>
<feature type="transmembrane region" description="Helical" evidence="8">
    <location>
        <begin position="228"/>
        <end position="248"/>
    </location>
</feature>
<evidence type="ECO:0000256" key="3">
    <source>
        <dbReference type="ARBA" id="ARBA00022448"/>
    </source>
</evidence>
<dbReference type="KEGG" id="bbel:109462729"/>
<proteinExistence type="inferred from homology"/>
<dbReference type="GO" id="GO:0005886">
    <property type="term" value="C:plasma membrane"/>
    <property type="evidence" value="ECO:0007669"/>
    <property type="project" value="TreeGrafter"/>
</dbReference>
<feature type="transmembrane region" description="Helical" evidence="8">
    <location>
        <begin position="63"/>
        <end position="86"/>
    </location>
</feature>
<dbReference type="InterPro" id="IPR023271">
    <property type="entry name" value="Aquaporin-like"/>
</dbReference>
<dbReference type="Pfam" id="PF00230">
    <property type="entry name" value="MIP"/>
    <property type="match status" value="1"/>
</dbReference>
<evidence type="ECO:0000256" key="4">
    <source>
        <dbReference type="ARBA" id="ARBA00022692"/>
    </source>
</evidence>
<keyword evidence="6 8" id="KW-0472">Membrane</keyword>
<dbReference type="Proteomes" id="UP000515135">
    <property type="component" value="Unplaced"/>
</dbReference>
<dbReference type="PANTHER" id="PTHR19139">
    <property type="entry name" value="AQUAPORIN TRANSPORTER"/>
    <property type="match status" value="1"/>
</dbReference>
<dbReference type="GO" id="GO:0015250">
    <property type="term" value="F:water channel activity"/>
    <property type="evidence" value="ECO:0007669"/>
    <property type="project" value="TreeGrafter"/>
</dbReference>
<evidence type="ECO:0000256" key="2">
    <source>
        <dbReference type="ARBA" id="ARBA00006175"/>
    </source>
</evidence>
<feature type="transmembrane region" description="Helical" evidence="8">
    <location>
        <begin position="32"/>
        <end position="56"/>
    </location>
</feature>
<evidence type="ECO:0000313" key="9">
    <source>
        <dbReference type="Proteomes" id="UP000515135"/>
    </source>
</evidence>
<evidence type="ECO:0000256" key="8">
    <source>
        <dbReference type="SAM" id="Phobius"/>
    </source>
</evidence>
<evidence type="ECO:0000313" key="10">
    <source>
        <dbReference type="RefSeq" id="XP_019614846.1"/>
    </source>
</evidence>
<dbReference type="OrthoDB" id="3222at2759"/>
<keyword evidence="4 7" id="KW-0812">Transmembrane</keyword>
<feature type="transmembrane region" description="Helical" evidence="8">
    <location>
        <begin position="155"/>
        <end position="176"/>
    </location>
</feature>
<comment type="subcellular location">
    <subcellularLocation>
        <location evidence="1">Membrane</location>
        <topology evidence="1">Multi-pass membrane protein</topology>
    </subcellularLocation>
</comment>
<accession>A0A6P4YD47</accession>
<dbReference type="PROSITE" id="PS00221">
    <property type="entry name" value="MIP"/>
    <property type="match status" value="1"/>
</dbReference>
<dbReference type="AlphaFoldDB" id="A0A6P4YD47"/>
<evidence type="ECO:0000256" key="7">
    <source>
        <dbReference type="RuleBase" id="RU000477"/>
    </source>
</evidence>
<dbReference type="InterPro" id="IPR000425">
    <property type="entry name" value="MIP"/>
</dbReference>